<feature type="region of interest" description="Disordered" evidence="3">
    <location>
        <begin position="219"/>
        <end position="321"/>
    </location>
</feature>
<dbReference type="PANTHER" id="PTHR43976:SF16">
    <property type="entry name" value="SHORT-CHAIN DEHYDROGENASE_REDUCTASE FAMILY PROTEIN"/>
    <property type="match status" value="1"/>
</dbReference>
<evidence type="ECO:0000313" key="5">
    <source>
        <dbReference type="EMBL" id="SFE06167.1"/>
    </source>
</evidence>
<dbReference type="InterPro" id="IPR057326">
    <property type="entry name" value="KR_dom"/>
</dbReference>
<dbReference type="Proteomes" id="UP000199400">
    <property type="component" value="Unassembled WGS sequence"/>
</dbReference>
<sequence>MTKTILITGGSSGIGRATATHFHARRWNVVATMRNPEGEEELIRLDRVLVTRLDVQAFASIQAAVDAGISEFGRIDALMNSAGYGAYGPLEATSLDKVRRQFDVNVLGVLATTKATREPVRPIEVTTTVLPSPIGAYEQFLGARMRRNIKHRVSCTAADALRPFLTSDDSLWRMFESTLRHRLADLDSSAPISERVSAARPGPAPCLIGEAGDDRTCLACRRSSPAGPRRTRETPDLSSHRRAPTWPTRRNGPGGTDRNPPPRRSCRARPWGPGASTARPTADRPSRSRRRRSRRRTESESGSSGAVSRGLGGPTPIRAELPECSRPDVALALLRATDAPAAGEGRHGAPFARSRRMSQRTYKRNGGLRGDMSIKTCHLRARQYADPNALGGASAPRVPLRGASA</sequence>
<dbReference type="InterPro" id="IPR002347">
    <property type="entry name" value="SDR_fam"/>
</dbReference>
<dbReference type="PRINTS" id="PR00081">
    <property type="entry name" value="GDHRDH"/>
</dbReference>
<dbReference type="SMART" id="SM00822">
    <property type="entry name" value="PKS_KR"/>
    <property type="match status" value="1"/>
</dbReference>
<feature type="compositionally biased region" description="Basic residues" evidence="3">
    <location>
        <begin position="353"/>
        <end position="363"/>
    </location>
</feature>
<comment type="similarity">
    <text evidence="1">Belongs to the short-chain dehydrogenases/reductases (SDR) family.</text>
</comment>
<dbReference type="InterPro" id="IPR051911">
    <property type="entry name" value="SDR_oxidoreductase"/>
</dbReference>
<gene>
    <name evidence="5" type="ORF">SAMN02745121_02826</name>
</gene>
<dbReference type="PANTHER" id="PTHR43976">
    <property type="entry name" value="SHORT CHAIN DEHYDROGENASE"/>
    <property type="match status" value="1"/>
</dbReference>
<evidence type="ECO:0000256" key="1">
    <source>
        <dbReference type="ARBA" id="ARBA00006484"/>
    </source>
</evidence>
<dbReference type="OrthoDB" id="5354363at2"/>
<dbReference type="STRING" id="54.SAMN02745121_02826"/>
<dbReference type="InterPro" id="IPR036291">
    <property type="entry name" value="NAD(P)-bd_dom_sf"/>
</dbReference>
<dbReference type="AlphaFoldDB" id="A0A1I1XFN4"/>
<evidence type="ECO:0000256" key="2">
    <source>
        <dbReference type="ARBA" id="ARBA00023002"/>
    </source>
</evidence>
<evidence type="ECO:0000259" key="4">
    <source>
        <dbReference type="SMART" id="SM00822"/>
    </source>
</evidence>
<dbReference type="Gene3D" id="3.40.50.720">
    <property type="entry name" value="NAD(P)-binding Rossmann-like Domain"/>
    <property type="match status" value="1"/>
</dbReference>
<keyword evidence="2" id="KW-0560">Oxidoreductase</keyword>
<protein>
    <submittedName>
        <fullName evidence="5">Short chain dehydrogenase</fullName>
    </submittedName>
</protein>
<feature type="region of interest" description="Disordered" evidence="3">
    <location>
        <begin position="341"/>
        <end position="370"/>
    </location>
</feature>
<organism evidence="5 6">
    <name type="scientific">Nannocystis exedens</name>
    <dbReference type="NCBI Taxonomy" id="54"/>
    <lineage>
        <taxon>Bacteria</taxon>
        <taxon>Pseudomonadati</taxon>
        <taxon>Myxococcota</taxon>
        <taxon>Polyangia</taxon>
        <taxon>Nannocystales</taxon>
        <taxon>Nannocystaceae</taxon>
        <taxon>Nannocystis</taxon>
    </lineage>
</organism>
<proteinExistence type="inferred from homology"/>
<keyword evidence="6" id="KW-1185">Reference proteome</keyword>
<dbReference type="EMBL" id="FOMX01000008">
    <property type="protein sequence ID" value="SFE06167.1"/>
    <property type="molecule type" value="Genomic_DNA"/>
</dbReference>
<feature type="region of interest" description="Disordered" evidence="3">
    <location>
        <begin position="386"/>
        <end position="405"/>
    </location>
</feature>
<feature type="compositionally biased region" description="Basic and acidic residues" evidence="3">
    <location>
        <begin position="230"/>
        <end position="239"/>
    </location>
</feature>
<evidence type="ECO:0000256" key="3">
    <source>
        <dbReference type="SAM" id="MobiDB-lite"/>
    </source>
</evidence>
<dbReference type="Pfam" id="PF00106">
    <property type="entry name" value="adh_short"/>
    <property type="match status" value="1"/>
</dbReference>
<dbReference type="GO" id="GO:0016491">
    <property type="term" value="F:oxidoreductase activity"/>
    <property type="evidence" value="ECO:0007669"/>
    <property type="project" value="UniProtKB-KW"/>
</dbReference>
<name>A0A1I1XFN4_9BACT</name>
<dbReference type="SUPFAM" id="SSF51735">
    <property type="entry name" value="NAD(P)-binding Rossmann-fold domains"/>
    <property type="match status" value="1"/>
</dbReference>
<feature type="domain" description="Ketoreductase" evidence="4">
    <location>
        <begin position="3"/>
        <end position="164"/>
    </location>
</feature>
<reference evidence="6" key="1">
    <citation type="submission" date="2016-10" db="EMBL/GenBank/DDBJ databases">
        <authorList>
            <person name="Varghese N."/>
            <person name="Submissions S."/>
        </authorList>
    </citation>
    <scope>NUCLEOTIDE SEQUENCE [LARGE SCALE GENOMIC DNA]</scope>
    <source>
        <strain evidence="6">ATCC 25963</strain>
    </source>
</reference>
<evidence type="ECO:0000313" key="6">
    <source>
        <dbReference type="Proteomes" id="UP000199400"/>
    </source>
</evidence>
<accession>A0A1I1XFN4</accession>